<feature type="domain" description="HTH cro/C1-type" evidence="1">
    <location>
        <begin position="15"/>
        <end position="71"/>
    </location>
</feature>
<accession>A0A2Z4HVK7</accession>
<protein>
    <submittedName>
        <fullName evidence="2">XRE family transcriptional regulator</fullName>
    </submittedName>
</protein>
<evidence type="ECO:0000313" key="4">
    <source>
        <dbReference type="Proteomes" id="UP000219632"/>
    </source>
</evidence>
<dbReference type="EMBL" id="NYPG01000009">
    <property type="protein sequence ID" value="PDK40357.1"/>
    <property type="molecule type" value="Genomic_DNA"/>
</dbReference>
<reference evidence="3 4" key="1">
    <citation type="submission" date="2017-09" db="EMBL/GenBank/DDBJ databases">
        <title>Draft Genomes of 144 Listeria Monocytogenes isolates from foods.</title>
        <authorList>
            <person name="Wu C.H."/>
            <person name="Ng J."/>
            <person name="Kiang D."/>
            <person name="Chen C.-Y."/>
            <person name="Frink S."/>
            <person name="Lafrades M."/>
            <person name="Morales C."/>
            <person name="Park P."/>
            <person name="Zwick M."/>
        </authorList>
    </citation>
    <scope>NUCLEOTIDE SEQUENCE [LARGE SCALE GENOMIC DNA]</scope>
    <source>
        <strain evidence="3 4">CDPHFDLB-F14M01633.75-2</strain>
    </source>
</reference>
<dbReference type="RefSeq" id="WP_003759339.1">
    <property type="nucleotide sequence ID" value="NZ_JAERVW010000012.1"/>
</dbReference>
<name>A0A2Z4HVK7_LISWE</name>
<dbReference type="Proteomes" id="UP000219632">
    <property type="component" value="Unassembled WGS sequence"/>
</dbReference>
<dbReference type="CDD" id="cd00093">
    <property type="entry name" value="HTH_XRE"/>
    <property type="match status" value="1"/>
</dbReference>
<reference evidence="2" key="2">
    <citation type="submission" date="2018-05" db="EMBL/GenBank/DDBJ databases">
        <title>Prevalence of plasmid-borne benzalkonium chloride resistance cassette bcrABC and cadmium resistance cadA genes in nonpathogenic Listeria spp. isolated from food-processing environments.</title>
        <authorList>
            <person name="Korsak D."/>
            <person name="Chmielowska C."/>
            <person name="Szuplewska M."/>
            <person name="Bartosik D."/>
        </authorList>
    </citation>
    <scope>NUCLEOTIDE SEQUENCE</scope>
    <source>
        <strain evidence="2">40/07</strain>
        <plasmid evidence="2">pLIS1</plasmid>
    </source>
</reference>
<gene>
    <name evidence="3" type="ORF">AFZ32_12940</name>
    <name evidence="2" type="ORF">pLIS100055</name>
</gene>
<keyword evidence="2" id="KW-0614">Plasmid</keyword>
<proteinExistence type="predicted"/>
<dbReference type="SUPFAM" id="SSF47413">
    <property type="entry name" value="lambda repressor-like DNA-binding domains"/>
    <property type="match status" value="1"/>
</dbReference>
<evidence type="ECO:0000313" key="3">
    <source>
        <dbReference type="EMBL" id="PDK40357.1"/>
    </source>
</evidence>
<evidence type="ECO:0000313" key="2">
    <source>
        <dbReference type="EMBL" id="AWW22386.1"/>
    </source>
</evidence>
<dbReference type="GO" id="GO:0003677">
    <property type="term" value="F:DNA binding"/>
    <property type="evidence" value="ECO:0007669"/>
    <property type="project" value="InterPro"/>
</dbReference>
<evidence type="ECO:0000259" key="1">
    <source>
        <dbReference type="PROSITE" id="PS50943"/>
    </source>
</evidence>
<dbReference type="Pfam" id="PF13443">
    <property type="entry name" value="HTH_26"/>
    <property type="match status" value="1"/>
</dbReference>
<organism evidence="2">
    <name type="scientific">Listeria welshimeri</name>
    <dbReference type="NCBI Taxonomy" id="1643"/>
    <lineage>
        <taxon>Bacteria</taxon>
        <taxon>Bacillati</taxon>
        <taxon>Bacillota</taxon>
        <taxon>Bacilli</taxon>
        <taxon>Bacillales</taxon>
        <taxon>Listeriaceae</taxon>
        <taxon>Listeria</taxon>
    </lineage>
</organism>
<dbReference type="InterPro" id="IPR010982">
    <property type="entry name" value="Lambda_DNA-bd_dom_sf"/>
</dbReference>
<keyword evidence="4" id="KW-1185">Reference proteome</keyword>
<dbReference type="PROSITE" id="PS50943">
    <property type="entry name" value="HTH_CROC1"/>
    <property type="match status" value="1"/>
</dbReference>
<dbReference type="InterPro" id="IPR001387">
    <property type="entry name" value="Cro/C1-type_HTH"/>
</dbReference>
<dbReference type="AlphaFoldDB" id="A0A2Z4HVK7"/>
<dbReference type="Gene3D" id="1.10.260.40">
    <property type="entry name" value="lambda repressor-like DNA-binding domains"/>
    <property type="match status" value="1"/>
</dbReference>
<geneLocation type="plasmid" evidence="2">
    <name>pLIS1</name>
</geneLocation>
<sequence>MRLYEEPDVRIRINIKGICEKYKLTMGELSRRTDIEPSKISAYANDRRQRVQITHLERICQSLHIRDMNELFILEVLEDEQVDNKE</sequence>
<dbReference type="EMBL" id="MH382833">
    <property type="protein sequence ID" value="AWW22386.1"/>
    <property type="molecule type" value="Genomic_DNA"/>
</dbReference>